<protein>
    <submittedName>
        <fullName evidence="8">Iron-sulfur protein NUBPL</fullName>
    </submittedName>
</protein>
<dbReference type="CDD" id="cd02037">
    <property type="entry name" value="Mrp_NBP35"/>
    <property type="match status" value="1"/>
</dbReference>
<dbReference type="Pfam" id="PF10609">
    <property type="entry name" value="ParA"/>
    <property type="match status" value="1"/>
</dbReference>
<evidence type="ECO:0000313" key="9">
    <source>
        <dbReference type="Proteomes" id="UP000198287"/>
    </source>
</evidence>
<comment type="similarity">
    <text evidence="7">Belongs to the Mrp/NBP35 ATP-binding proteins family.</text>
</comment>
<sequence length="329" mass="35770">MKKFLLFSILRGPTNCNVSFLERKSTSPWRIQWQRSHNAINSTPPPGGGKKLSQEELEERQKLLMAKNLPKRKPIPGVKKVVLVASGKGGVGKSTVAVNLAVALKLLYPTKDISLLDADVFGPSLPRMMNLSGEPYLTKDNRMIPLQNHGVKCMSMGFLVKESAPVVWRGLMVMSAIEKLVRGVDWGPSDILIVDMPPGTGDTQLSFAQTVEVDGAVIVTTSQQVAMQDAIKGVEMFKKTNIPVLGYVSNMSAFVCPSCGTKTPISSKAKSFFAQTGVEKLGEIPFNIEIGDCSDEGNPLVVSQPDSSNAAEFRRVAEQIIKKLAIIKQ</sequence>
<evidence type="ECO:0000256" key="7">
    <source>
        <dbReference type="ARBA" id="ARBA00024036"/>
    </source>
</evidence>
<dbReference type="AlphaFoldDB" id="A0A226ENJ8"/>
<dbReference type="GO" id="GO:0046872">
    <property type="term" value="F:metal ion binding"/>
    <property type="evidence" value="ECO:0007669"/>
    <property type="project" value="UniProtKB-KW"/>
</dbReference>
<keyword evidence="4" id="KW-0067">ATP-binding</keyword>
<evidence type="ECO:0000256" key="5">
    <source>
        <dbReference type="ARBA" id="ARBA00023004"/>
    </source>
</evidence>
<evidence type="ECO:0000256" key="3">
    <source>
        <dbReference type="ARBA" id="ARBA00022741"/>
    </source>
</evidence>
<reference evidence="8 9" key="1">
    <citation type="submission" date="2015-12" db="EMBL/GenBank/DDBJ databases">
        <title>The genome of Folsomia candida.</title>
        <authorList>
            <person name="Faddeeva A."/>
            <person name="Derks M.F."/>
            <person name="Anvar Y."/>
            <person name="Smit S."/>
            <person name="Van Straalen N."/>
            <person name="Roelofs D."/>
        </authorList>
    </citation>
    <scope>NUCLEOTIDE SEQUENCE [LARGE SCALE GENOMIC DNA]</scope>
    <source>
        <strain evidence="8 9">VU population</strain>
        <tissue evidence="8">Whole body</tissue>
    </source>
</reference>
<evidence type="ECO:0000256" key="4">
    <source>
        <dbReference type="ARBA" id="ARBA00022840"/>
    </source>
</evidence>
<accession>A0A226ENJ8</accession>
<dbReference type="GO" id="GO:0016226">
    <property type="term" value="P:iron-sulfur cluster assembly"/>
    <property type="evidence" value="ECO:0007669"/>
    <property type="project" value="InterPro"/>
</dbReference>
<dbReference type="OrthoDB" id="1741334at2759"/>
<keyword evidence="1" id="KW-0004">4Fe-4S</keyword>
<keyword evidence="2" id="KW-0479">Metal-binding</keyword>
<evidence type="ECO:0000256" key="6">
    <source>
        <dbReference type="ARBA" id="ARBA00023014"/>
    </source>
</evidence>
<comment type="caution">
    <text evidence="8">The sequence shown here is derived from an EMBL/GenBank/DDBJ whole genome shotgun (WGS) entry which is preliminary data.</text>
</comment>
<dbReference type="OMA" id="CNHESHI"/>
<keyword evidence="6" id="KW-0411">Iron-sulfur</keyword>
<dbReference type="HAMAP" id="MF_02040">
    <property type="entry name" value="Mrp_NBP35"/>
    <property type="match status" value="1"/>
</dbReference>
<dbReference type="GO" id="GO:0005739">
    <property type="term" value="C:mitochondrion"/>
    <property type="evidence" value="ECO:0007669"/>
    <property type="project" value="TreeGrafter"/>
</dbReference>
<evidence type="ECO:0000256" key="2">
    <source>
        <dbReference type="ARBA" id="ARBA00022723"/>
    </source>
</evidence>
<dbReference type="InterPro" id="IPR019591">
    <property type="entry name" value="Mrp/NBP35_ATP-bd"/>
</dbReference>
<dbReference type="GO" id="GO:0051539">
    <property type="term" value="F:4 iron, 4 sulfur cluster binding"/>
    <property type="evidence" value="ECO:0007669"/>
    <property type="project" value="UniProtKB-KW"/>
</dbReference>
<dbReference type="SUPFAM" id="SSF52540">
    <property type="entry name" value="P-loop containing nucleoside triphosphate hydrolases"/>
    <property type="match status" value="1"/>
</dbReference>
<dbReference type="InterPro" id="IPR044304">
    <property type="entry name" value="NUBPL-like"/>
</dbReference>
<organism evidence="8 9">
    <name type="scientific">Folsomia candida</name>
    <name type="common">Springtail</name>
    <dbReference type="NCBI Taxonomy" id="158441"/>
    <lineage>
        <taxon>Eukaryota</taxon>
        <taxon>Metazoa</taxon>
        <taxon>Ecdysozoa</taxon>
        <taxon>Arthropoda</taxon>
        <taxon>Hexapoda</taxon>
        <taxon>Collembola</taxon>
        <taxon>Entomobryomorpha</taxon>
        <taxon>Isotomoidea</taxon>
        <taxon>Isotomidae</taxon>
        <taxon>Proisotominae</taxon>
        <taxon>Folsomia</taxon>
    </lineage>
</organism>
<evidence type="ECO:0000256" key="1">
    <source>
        <dbReference type="ARBA" id="ARBA00022485"/>
    </source>
</evidence>
<dbReference type="PANTHER" id="PTHR42961">
    <property type="entry name" value="IRON-SULFUR PROTEIN NUBPL"/>
    <property type="match status" value="1"/>
</dbReference>
<keyword evidence="9" id="KW-1185">Reference proteome</keyword>
<dbReference type="STRING" id="158441.A0A226ENJ8"/>
<dbReference type="EMBL" id="LNIX01000003">
    <property type="protein sequence ID" value="OXA58788.1"/>
    <property type="molecule type" value="Genomic_DNA"/>
</dbReference>
<keyword evidence="3" id="KW-0547">Nucleotide-binding</keyword>
<dbReference type="Proteomes" id="UP000198287">
    <property type="component" value="Unassembled WGS sequence"/>
</dbReference>
<dbReference type="GO" id="GO:0140663">
    <property type="term" value="F:ATP-dependent FeS chaperone activity"/>
    <property type="evidence" value="ECO:0007669"/>
    <property type="project" value="InterPro"/>
</dbReference>
<dbReference type="PANTHER" id="PTHR42961:SF2">
    <property type="entry name" value="IRON-SULFUR PROTEIN NUBPL"/>
    <property type="match status" value="1"/>
</dbReference>
<dbReference type="GO" id="GO:0005524">
    <property type="term" value="F:ATP binding"/>
    <property type="evidence" value="ECO:0007669"/>
    <property type="project" value="UniProtKB-KW"/>
</dbReference>
<gene>
    <name evidence="8" type="ORF">Fcan01_08117</name>
</gene>
<keyword evidence="5" id="KW-0408">Iron</keyword>
<dbReference type="InterPro" id="IPR027417">
    <property type="entry name" value="P-loop_NTPase"/>
</dbReference>
<evidence type="ECO:0000313" key="8">
    <source>
        <dbReference type="EMBL" id="OXA58788.1"/>
    </source>
</evidence>
<name>A0A226ENJ8_FOLCA</name>
<dbReference type="GO" id="GO:0032981">
    <property type="term" value="P:mitochondrial respiratory chain complex I assembly"/>
    <property type="evidence" value="ECO:0007669"/>
    <property type="project" value="TreeGrafter"/>
</dbReference>
<dbReference type="FunFam" id="3.40.50.300:FF:001278">
    <property type="entry name" value="Iron-sulfur cluster carrier protein"/>
    <property type="match status" value="1"/>
</dbReference>
<dbReference type="InterPro" id="IPR033756">
    <property type="entry name" value="YlxH/NBP35"/>
</dbReference>
<proteinExistence type="inferred from homology"/>
<dbReference type="Gene3D" id="3.40.50.300">
    <property type="entry name" value="P-loop containing nucleotide triphosphate hydrolases"/>
    <property type="match status" value="1"/>
</dbReference>